<sequence length="60" mass="6977">MPSNEVEKRREFLINELIRYGYPIEKGEALSDLPLFDLENLTIQVKCQFGRKLSEEEGSC</sequence>
<comment type="caution">
    <text evidence="1">The sequence shown here is derived from an EMBL/GenBank/DDBJ whole genome shotgun (WGS) entry which is preliminary data.</text>
</comment>
<dbReference type="EMBL" id="WKKV01000014">
    <property type="protein sequence ID" value="MSE04014.1"/>
    <property type="molecule type" value="Genomic_DNA"/>
</dbReference>
<dbReference type="RefSeq" id="WP_154303258.1">
    <property type="nucleotide sequence ID" value="NZ_WKKV01000014.1"/>
</dbReference>
<organism evidence="1">
    <name type="scientific">Bacillus velezensis</name>
    <dbReference type="NCBI Taxonomy" id="492670"/>
    <lineage>
        <taxon>Bacteria</taxon>
        <taxon>Bacillati</taxon>
        <taxon>Bacillota</taxon>
        <taxon>Bacilli</taxon>
        <taxon>Bacillales</taxon>
        <taxon>Bacillaceae</taxon>
        <taxon>Bacillus</taxon>
        <taxon>Bacillus amyloliquefaciens group</taxon>
    </lineage>
</organism>
<reference evidence="1" key="1">
    <citation type="submission" date="2019-11" db="EMBL/GenBank/DDBJ databases">
        <title>Draft Genome Sequence of Plant Growth-Promoting Rhizosphere-Associated Bacteria.</title>
        <authorList>
            <person name="Vasilyev I.Y."/>
            <person name="Radchenko V."/>
            <person name="Ilnitskaya E.V."/>
        </authorList>
    </citation>
    <scope>NUCLEOTIDE SEQUENCE</scope>
    <source>
        <strain evidence="1">VRA_517_n</strain>
    </source>
</reference>
<evidence type="ECO:0000313" key="1">
    <source>
        <dbReference type="EMBL" id="MSE04014.1"/>
    </source>
</evidence>
<proteinExistence type="predicted"/>
<accession>A0A6A8LJT5</accession>
<name>A0A6A8LJT5_BACVE</name>
<dbReference type="AlphaFoldDB" id="A0A6A8LJT5"/>
<protein>
    <submittedName>
        <fullName evidence="1">Fur-regulated basic protein FbpA</fullName>
    </submittedName>
</protein>
<gene>
    <name evidence="1" type="ORF">GKC39_18400</name>
</gene>